<name>A0ABW5DJG0_9HYPH</name>
<accession>A0ABW5DJG0</accession>
<feature type="transmembrane region" description="Helical" evidence="1">
    <location>
        <begin position="20"/>
        <end position="41"/>
    </location>
</feature>
<dbReference type="EMBL" id="JBHUIR010000059">
    <property type="protein sequence ID" value="MFD2261049.1"/>
    <property type="molecule type" value="Genomic_DNA"/>
</dbReference>
<keyword evidence="1" id="KW-0812">Transmembrane</keyword>
<organism evidence="2 3">
    <name type="scientific">Chelativorans composti</name>
    <dbReference type="NCBI Taxonomy" id="768533"/>
    <lineage>
        <taxon>Bacteria</taxon>
        <taxon>Pseudomonadati</taxon>
        <taxon>Pseudomonadota</taxon>
        <taxon>Alphaproteobacteria</taxon>
        <taxon>Hyphomicrobiales</taxon>
        <taxon>Phyllobacteriaceae</taxon>
        <taxon>Chelativorans</taxon>
    </lineage>
</organism>
<evidence type="ECO:0000256" key="1">
    <source>
        <dbReference type="SAM" id="Phobius"/>
    </source>
</evidence>
<proteinExistence type="predicted"/>
<comment type="caution">
    <text evidence="2">The sequence shown here is derived from an EMBL/GenBank/DDBJ whole genome shotgun (WGS) entry which is preliminary data.</text>
</comment>
<reference evidence="3" key="1">
    <citation type="journal article" date="2019" name="Int. J. Syst. Evol. Microbiol.">
        <title>The Global Catalogue of Microorganisms (GCM) 10K type strain sequencing project: providing services to taxonomists for standard genome sequencing and annotation.</title>
        <authorList>
            <consortium name="The Broad Institute Genomics Platform"/>
            <consortium name="The Broad Institute Genome Sequencing Center for Infectious Disease"/>
            <person name="Wu L."/>
            <person name="Ma J."/>
        </authorList>
    </citation>
    <scope>NUCLEOTIDE SEQUENCE [LARGE SCALE GENOMIC DNA]</scope>
    <source>
        <strain evidence="3">KCTC 23707</strain>
    </source>
</reference>
<dbReference type="Proteomes" id="UP001597373">
    <property type="component" value="Unassembled WGS sequence"/>
</dbReference>
<dbReference type="RefSeq" id="WP_345098559.1">
    <property type="nucleotide sequence ID" value="NZ_BAABGS010000017.1"/>
</dbReference>
<sequence length="48" mass="5439">MRVDHKHNPETVEEKKILNFAYDVLSLVIVVAFVCVVAIYLPDIAAVR</sequence>
<gene>
    <name evidence="2" type="ORF">ACFSMZ_14970</name>
</gene>
<keyword evidence="3" id="KW-1185">Reference proteome</keyword>
<protein>
    <submittedName>
        <fullName evidence="2">Uncharacterized protein</fullName>
    </submittedName>
</protein>
<evidence type="ECO:0000313" key="3">
    <source>
        <dbReference type="Proteomes" id="UP001597373"/>
    </source>
</evidence>
<keyword evidence="1" id="KW-1133">Transmembrane helix</keyword>
<keyword evidence="1" id="KW-0472">Membrane</keyword>
<evidence type="ECO:0000313" key="2">
    <source>
        <dbReference type="EMBL" id="MFD2261049.1"/>
    </source>
</evidence>